<protein>
    <submittedName>
        <fullName evidence="2">Uncharacterized protein</fullName>
    </submittedName>
</protein>
<dbReference type="AlphaFoldDB" id="A0A8J5QTZ9"/>
<evidence type="ECO:0000313" key="2">
    <source>
        <dbReference type="EMBL" id="KAG8038951.1"/>
    </source>
</evidence>
<dbReference type="OrthoDB" id="10062823at2759"/>
<gene>
    <name evidence="2" type="ORF">G9C98_003258</name>
</gene>
<evidence type="ECO:0000313" key="3">
    <source>
        <dbReference type="Proteomes" id="UP000729913"/>
    </source>
</evidence>
<dbReference type="Proteomes" id="UP000729913">
    <property type="component" value="Unassembled WGS sequence"/>
</dbReference>
<proteinExistence type="predicted"/>
<dbReference type="Pfam" id="PF14975">
    <property type="entry name" value="DUF4512"/>
    <property type="match status" value="1"/>
</dbReference>
<feature type="transmembrane region" description="Helical" evidence="1">
    <location>
        <begin position="6"/>
        <end position="29"/>
    </location>
</feature>
<evidence type="ECO:0000256" key="1">
    <source>
        <dbReference type="SAM" id="Phobius"/>
    </source>
</evidence>
<dbReference type="InterPro" id="IPR026776">
    <property type="entry name" value="UPF0729_C18orf32-like"/>
</dbReference>
<keyword evidence="3" id="KW-1185">Reference proteome</keyword>
<organism evidence="2 3">
    <name type="scientific">Cotesia typhae</name>
    <dbReference type="NCBI Taxonomy" id="2053667"/>
    <lineage>
        <taxon>Eukaryota</taxon>
        <taxon>Metazoa</taxon>
        <taxon>Ecdysozoa</taxon>
        <taxon>Arthropoda</taxon>
        <taxon>Hexapoda</taxon>
        <taxon>Insecta</taxon>
        <taxon>Pterygota</taxon>
        <taxon>Neoptera</taxon>
        <taxon>Endopterygota</taxon>
        <taxon>Hymenoptera</taxon>
        <taxon>Apocrita</taxon>
        <taxon>Ichneumonoidea</taxon>
        <taxon>Braconidae</taxon>
        <taxon>Microgastrinae</taxon>
        <taxon>Cotesia</taxon>
    </lineage>
</organism>
<reference evidence="2" key="1">
    <citation type="submission" date="2020-03" db="EMBL/GenBank/DDBJ databases">
        <authorList>
            <person name="Chebbi M.A."/>
            <person name="Drezen J.M."/>
        </authorList>
    </citation>
    <scope>NUCLEOTIDE SEQUENCE</scope>
    <source>
        <tissue evidence="2">Whole body</tissue>
    </source>
</reference>
<comment type="caution">
    <text evidence="2">The sequence shown here is derived from an EMBL/GenBank/DDBJ whole genome shotgun (WGS) entry which is preliminary data.</text>
</comment>
<dbReference type="EMBL" id="JAAOIC020000039">
    <property type="protein sequence ID" value="KAG8038951.1"/>
    <property type="molecule type" value="Genomic_DNA"/>
</dbReference>
<sequence>MNITKYTITMVCVPCVFIPILLLLWRFLLQPIFLKLWKIKSNKGENPDENQAPPELVKTCENGVCSMGWKSSQKTSKTE</sequence>
<accession>A0A8J5QTZ9</accession>
<keyword evidence="1" id="KW-0472">Membrane</keyword>
<reference evidence="2" key="2">
    <citation type="submission" date="2021-04" db="EMBL/GenBank/DDBJ databases">
        <title>Genome-wide patterns of bracovirus chromosomal integration into multiple host tissues during parasitism.</title>
        <authorList>
            <person name="Chebbi M.A.C."/>
        </authorList>
    </citation>
    <scope>NUCLEOTIDE SEQUENCE</scope>
    <source>
        <tissue evidence="2">Whole body</tissue>
    </source>
</reference>
<keyword evidence="1" id="KW-0812">Transmembrane</keyword>
<name>A0A8J5QTZ9_9HYME</name>
<keyword evidence="1" id="KW-1133">Transmembrane helix</keyword>